<keyword evidence="7" id="KW-0868">Chloride</keyword>
<proteinExistence type="predicted"/>
<organism evidence="10 11">
    <name type="scientific">Pseudomicrostroma glucosiphilum</name>
    <dbReference type="NCBI Taxonomy" id="1684307"/>
    <lineage>
        <taxon>Eukaryota</taxon>
        <taxon>Fungi</taxon>
        <taxon>Dikarya</taxon>
        <taxon>Basidiomycota</taxon>
        <taxon>Ustilaginomycotina</taxon>
        <taxon>Exobasidiomycetes</taxon>
        <taxon>Microstromatales</taxon>
        <taxon>Microstromatales incertae sedis</taxon>
        <taxon>Pseudomicrostroma</taxon>
    </lineage>
</organism>
<dbReference type="InterPro" id="IPR001807">
    <property type="entry name" value="ClC"/>
</dbReference>
<evidence type="ECO:0000313" key="11">
    <source>
        <dbReference type="Proteomes" id="UP000245942"/>
    </source>
</evidence>
<evidence type="ECO:0000256" key="6">
    <source>
        <dbReference type="ARBA" id="ARBA00023136"/>
    </source>
</evidence>
<feature type="region of interest" description="Disordered" evidence="8">
    <location>
        <begin position="101"/>
        <end position="123"/>
    </location>
</feature>
<evidence type="ECO:0000256" key="3">
    <source>
        <dbReference type="ARBA" id="ARBA00022692"/>
    </source>
</evidence>
<feature type="transmembrane region" description="Helical" evidence="9">
    <location>
        <begin position="306"/>
        <end position="326"/>
    </location>
</feature>
<feature type="region of interest" description="Disordered" evidence="8">
    <location>
        <begin position="147"/>
        <end position="167"/>
    </location>
</feature>
<dbReference type="GO" id="GO:0005886">
    <property type="term" value="C:plasma membrane"/>
    <property type="evidence" value="ECO:0007669"/>
    <property type="project" value="TreeGrafter"/>
</dbReference>
<evidence type="ECO:0000256" key="5">
    <source>
        <dbReference type="ARBA" id="ARBA00023065"/>
    </source>
</evidence>
<evidence type="ECO:0000256" key="7">
    <source>
        <dbReference type="ARBA" id="ARBA00023214"/>
    </source>
</evidence>
<dbReference type="RefSeq" id="XP_025350236.1">
    <property type="nucleotide sequence ID" value="XM_025489052.1"/>
</dbReference>
<sequence>MYGHRPSAPASVDRRSAAVFSGVGPVAGSPQWETLALSDKEMQVCPRWVQWTDFLPNAVRKQELAGFLFYLVIALLWASIACLLTLHLTSSDLHLSTRALESGKKGGQEQTGTEADPIGEDNPAREDAAVRDYAAPASETTSLLSRNVDEQSHYSATNGGDRPLPLRPKHFADLTNHTRAQGAIGSRKVLYFGSGSGISEVKCILSGFVIRGYLGFWTLFAKSVGLSLSVASGLSLGKEGPFVHIASCVGNIVCRFFDKYERNETKRREILSCACAAGVAVAFGAPIGGILFSLEETTYYWSGKVMFRSFACAIIAAAGLRFINPFGTGEIVLFRVSYDKDWAWQELPIYVILGLFGGLYGAFFTKLNIIWSKQVRAKTWMARYDLLEVMLVTTLTIIVSFIIGGYARMGGPELINDLFSECHEHESLDGLCISHPSQIRPLIMAVFWTMLAKAVLTTVTFGIKLPAGIFIPSLAVGACFGRIIGLLMQYIQWTQPHLAFFSWCSASDSACIIPGTYSMLGAAATLSGVTRSTVSLAVIMFELTGTLTYAIPVAISILVARTVADSLQHQGIYDLVIELSGLPFLDPKLTYTWKDVSVKDAMDTEVEVIRLDEANSVDSLQSKLARLALGMGYTDGGFPIVVPSEVEPPTRRGGKRRSGIRMVGYIAAQELEYGLSQLLRQQPDLNPLETICTFAHIPQANGNSEDEAMTDSLFLRSDEPQDFSRFVDQA</sequence>
<dbReference type="Pfam" id="PF00654">
    <property type="entry name" value="Voltage_CLC"/>
    <property type="match status" value="1"/>
</dbReference>
<dbReference type="EMBL" id="KZ819322">
    <property type="protein sequence ID" value="PWN23076.1"/>
    <property type="molecule type" value="Genomic_DNA"/>
</dbReference>
<feature type="transmembrane region" description="Helical" evidence="9">
    <location>
        <begin position="270"/>
        <end position="294"/>
    </location>
</feature>
<reference evidence="10 11" key="1">
    <citation type="journal article" date="2018" name="Mol. Biol. Evol.">
        <title>Broad Genomic Sampling Reveals a Smut Pathogenic Ancestry of the Fungal Clade Ustilaginomycotina.</title>
        <authorList>
            <person name="Kijpornyongpan T."/>
            <person name="Mondo S.J."/>
            <person name="Barry K."/>
            <person name="Sandor L."/>
            <person name="Lee J."/>
            <person name="Lipzen A."/>
            <person name="Pangilinan J."/>
            <person name="LaButti K."/>
            <person name="Hainaut M."/>
            <person name="Henrissat B."/>
            <person name="Grigoriev I.V."/>
            <person name="Spatafora J.W."/>
            <person name="Aime M.C."/>
        </authorList>
    </citation>
    <scope>NUCLEOTIDE SEQUENCE [LARGE SCALE GENOMIC DNA]</scope>
    <source>
        <strain evidence="10 11">MCA 4718</strain>
    </source>
</reference>
<keyword evidence="5" id="KW-0406">Ion transport</keyword>
<evidence type="ECO:0000256" key="9">
    <source>
        <dbReference type="SAM" id="Phobius"/>
    </source>
</evidence>
<dbReference type="Gene3D" id="1.10.3080.10">
    <property type="entry name" value="Clc chloride channel"/>
    <property type="match status" value="1"/>
</dbReference>
<evidence type="ECO:0000256" key="8">
    <source>
        <dbReference type="SAM" id="MobiDB-lite"/>
    </source>
</evidence>
<dbReference type="GO" id="GO:0005769">
    <property type="term" value="C:early endosome"/>
    <property type="evidence" value="ECO:0007669"/>
    <property type="project" value="TreeGrafter"/>
</dbReference>
<dbReference type="Proteomes" id="UP000245942">
    <property type="component" value="Unassembled WGS sequence"/>
</dbReference>
<evidence type="ECO:0000256" key="4">
    <source>
        <dbReference type="ARBA" id="ARBA00022989"/>
    </source>
</evidence>
<feature type="transmembrane region" description="Helical" evidence="9">
    <location>
        <begin position="347"/>
        <end position="369"/>
    </location>
</feature>
<feature type="transmembrane region" description="Helical" evidence="9">
    <location>
        <begin position="67"/>
        <end position="88"/>
    </location>
</feature>
<feature type="transmembrane region" description="Helical" evidence="9">
    <location>
        <begin position="442"/>
        <end position="463"/>
    </location>
</feature>
<dbReference type="PANTHER" id="PTHR45711:SF6">
    <property type="entry name" value="CHLORIDE CHANNEL PROTEIN"/>
    <property type="match status" value="1"/>
</dbReference>
<dbReference type="CDD" id="cd03684">
    <property type="entry name" value="ClC_3_like"/>
    <property type="match status" value="1"/>
</dbReference>
<dbReference type="OrthoDB" id="431497at2759"/>
<dbReference type="GO" id="GO:0005247">
    <property type="term" value="F:voltage-gated chloride channel activity"/>
    <property type="evidence" value="ECO:0007669"/>
    <property type="project" value="TreeGrafter"/>
</dbReference>
<dbReference type="PANTHER" id="PTHR45711">
    <property type="entry name" value="CHLORIDE CHANNEL PROTEIN"/>
    <property type="match status" value="1"/>
</dbReference>
<feature type="transmembrane region" description="Helical" evidence="9">
    <location>
        <begin position="389"/>
        <end position="407"/>
    </location>
</feature>
<dbReference type="FunFam" id="1.10.3080.10:FF:000013">
    <property type="entry name" value="Voltage-gated chloride channel (ClcA)"/>
    <property type="match status" value="1"/>
</dbReference>
<accession>A0A316UCZ9</accession>
<evidence type="ECO:0008006" key="12">
    <source>
        <dbReference type="Google" id="ProtNLM"/>
    </source>
</evidence>
<dbReference type="STRING" id="1684307.A0A316UCZ9"/>
<keyword evidence="4 9" id="KW-1133">Transmembrane helix</keyword>
<dbReference type="GeneID" id="37010786"/>
<keyword evidence="3 9" id="KW-0812">Transmembrane</keyword>
<evidence type="ECO:0000256" key="2">
    <source>
        <dbReference type="ARBA" id="ARBA00022448"/>
    </source>
</evidence>
<dbReference type="SUPFAM" id="SSF81340">
    <property type="entry name" value="Clc chloride channel"/>
    <property type="match status" value="1"/>
</dbReference>
<dbReference type="InterPro" id="IPR014743">
    <property type="entry name" value="Cl-channel_core"/>
</dbReference>
<name>A0A316UCZ9_9BASI</name>
<dbReference type="AlphaFoldDB" id="A0A316UCZ9"/>
<dbReference type="GO" id="GO:0005794">
    <property type="term" value="C:Golgi apparatus"/>
    <property type="evidence" value="ECO:0007669"/>
    <property type="project" value="TreeGrafter"/>
</dbReference>
<keyword evidence="2" id="KW-0813">Transport</keyword>
<feature type="transmembrane region" description="Helical" evidence="9">
    <location>
        <begin position="537"/>
        <end position="560"/>
    </location>
</feature>
<protein>
    <recommendedName>
        <fullName evidence="12">Clc chloride channel</fullName>
    </recommendedName>
</protein>
<feature type="transmembrane region" description="Helical" evidence="9">
    <location>
        <begin position="469"/>
        <end position="491"/>
    </location>
</feature>
<keyword evidence="11" id="KW-1185">Reference proteome</keyword>
<comment type="subcellular location">
    <subcellularLocation>
        <location evidence="1">Membrane</location>
        <topology evidence="1">Multi-pass membrane protein</topology>
    </subcellularLocation>
</comment>
<gene>
    <name evidence="10" type="ORF">BCV69DRAFT_107170</name>
</gene>
<keyword evidence="6 9" id="KW-0472">Membrane</keyword>
<dbReference type="PRINTS" id="PR00762">
    <property type="entry name" value="CLCHANNEL"/>
</dbReference>
<evidence type="ECO:0000313" key="10">
    <source>
        <dbReference type="EMBL" id="PWN23076.1"/>
    </source>
</evidence>
<evidence type="ECO:0000256" key="1">
    <source>
        <dbReference type="ARBA" id="ARBA00004141"/>
    </source>
</evidence>